<evidence type="ECO:0000256" key="1">
    <source>
        <dbReference type="SAM" id="MobiDB-lite"/>
    </source>
</evidence>
<dbReference type="EMBL" id="CM003379">
    <property type="protein sequence ID" value="KOM52106.1"/>
    <property type="molecule type" value="Genomic_DNA"/>
</dbReference>
<feature type="compositionally biased region" description="Basic and acidic residues" evidence="1">
    <location>
        <begin position="25"/>
        <end position="39"/>
    </location>
</feature>
<name>A0A0L9VAL2_PHAAN</name>
<dbReference type="AlphaFoldDB" id="A0A0L9VAL2"/>
<sequence length="203" mass="23100">MKQKSDSRLPLFEDDDPPSPPSPPSRHEKWKLAHVKEVRSWNSGQDGKASKKGDRNSVERHFGGPQRQRALSASMTKSHQACLAFEMTLSATSDPHTVERHKWGAERQLRKEGEEHITKVPLSGNLPLSGMASSSGKRLKTMATKRKEKEPEQPQSSRFLSRKHEKHFRVVQDRRLLMERKVGMIPNFAPQFGEQVLGNLHLL</sequence>
<organism evidence="2 3">
    <name type="scientific">Phaseolus angularis</name>
    <name type="common">Azuki bean</name>
    <name type="synonym">Vigna angularis</name>
    <dbReference type="NCBI Taxonomy" id="3914"/>
    <lineage>
        <taxon>Eukaryota</taxon>
        <taxon>Viridiplantae</taxon>
        <taxon>Streptophyta</taxon>
        <taxon>Embryophyta</taxon>
        <taxon>Tracheophyta</taxon>
        <taxon>Spermatophyta</taxon>
        <taxon>Magnoliopsida</taxon>
        <taxon>eudicotyledons</taxon>
        <taxon>Gunneridae</taxon>
        <taxon>Pentapetalae</taxon>
        <taxon>rosids</taxon>
        <taxon>fabids</taxon>
        <taxon>Fabales</taxon>
        <taxon>Fabaceae</taxon>
        <taxon>Papilionoideae</taxon>
        <taxon>50 kb inversion clade</taxon>
        <taxon>NPAAA clade</taxon>
        <taxon>indigoferoid/millettioid clade</taxon>
        <taxon>Phaseoleae</taxon>
        <taxon>Vigna</taxon>
    </lineage>
</organism>
<evidence type="ECO:0000313" key="3">
    <source>
        <dbReference type="Proteomes" id="UP000053144"/>
    </source>
</evidence>
<dbReference type="Proteomes" id="UP000053144">
    <property type="component" value="Chromosome 9"/>
</dbReference>
<evidence type="ECO:0000313" key="2">
    <source>
        <dbReference type="EMBL" id="KOM52106.1"/>
    </source>
</evidence>
<reference evidence="3" key="1">
    <citation type="journal article" date="2015" name="Proc. Natl. Acad. Sci. U.S.A.">
        <title>Genome sequencing of adzuki bean (Vigna angularis) provides insight into high starch and low fat accumulation and domestication.</title>
        <authorList>
            <person name="Yang K."/>
            <person name="Tian Z."/>
            <person name="Chen C."/>
            <person name="Luo L."/>
            <person name="Zhao B."/>
            <person name="Wang Z."/>
            <person name="Yu L."/>
            <person name="Li Y."/>
            <person name="Sun Y."/>
            <person name="Li W."/>
            <person name="Chen Y."/>
            <person name="Li Y."/>
            <person name="Zhang Y."/>
            <person name="Ai D."/>
            <person name="Zhao J."/>
            <person name="Shang C."/>
            <person name="Ma Y."/>
            <person name="Wu B."/>
            <person name="Wang M."/>
            <person name="Gao L."/>
            <person name="Sun D."/>
            <person name="Zhang P."/>
            <person name="Guo F."/>
            <person name="Wang W."/>
            <person name="Li Y."/>
            <person name="Wang J."/>
            <person name="Varshney R.K."/>
            <person name="Wang J."/>
            <person name="Ling H.Q."/>
            <person name="Wan P."/>
        </authorList>
    </citation>
    <scope>NUCLEOTIDE SEQUENCE</scope>
    <source>
        <strain evidence="3">cv. Jingnong 6</strain>
    </source>
</reference>
<proteinExistence type="predicted"/>
<feature type="compositionally biased region" description="Basic and acidic residues" evidence="1">
    <location>
        <begin position="48"/>
        <end position="62"/>
    </location>
</feature>
<feature type="region of interest" description="Disordered" evidence="1">
    <location>
        <begin position="121"/>
        <end position="165"/>
    </location>
</feature>
<protein>
    <submittedName>
        <fullName evidence="2">Uncharacterized protein</fullName>
    </submittedName>
</protein>
<feature type="region of interest" description="Disordered" evidence="1">
    <location>
        <begin position="1"/>
        <end position="75"/>
    </location>
</feature>
<gene>
    <name evidence="2" type="ORF">LR48_Vigan09g076500</name>
</gene>
<dbReference type="Gramene" id="KOM52106">
    <property type="protein sequence ID" value="KOM52106"/>
    <property type="gene ID" value="LR48_Vigan09g076500"/>
</dbReference>
<accession>A0A0L9VAL2</accession>